<dbReference type="InterPro" id="IPR022772">
    <property type="entry name" value="VHL_tumour_suppress_b/a_dom"/>
</dbReference>
<feature type="non-terminal residue" evidence="3">
    <location>
        <position position="148"/>
    </location>
</feature>
<dbReference type="FunFam" id="2.60.40.780:FF:000001">
    <property type="entry name" value="von Hippel-Lindau disease tumor suppressor"/>
    <property type="match status" value="1"/>
</dbReference>
<protein>
    <recommendedName>
        <fullName evidence="2">von Hippel-Lindau disease tumour suppressor beta domain-containing protein</fullName>
    </recommendedName>
</protein>
<evidence type="ECO:0000259" key="2">
    <source>
        <dbReference type="Pfam" id="PF01847"/>
    </source>
</evidence>
<evidence type="ECO:0000313" key="3">
    <source>
        <dbReference type="EMBL" id="KRT83221.1"/>
    </source>
</evidence>
<dbReference type="Proteomes" id="UP000051574">
    <property type="component" value="Unassembled WGS sequence"/>
</dbReference>
<name>A0A0T6B7G7_9SCAR</name>
<proteinExistence type="inferred from homology"/>
<accession>A0A0T6B7G7</accession>
<dbReference type="OrthoDB" id="413400at2759"/>
<gene>
    <name evidence="3" type="ORF">AMK59_3588</name>
</gene>
<evidence type="ECO:0000256" key="1">
    <source>
        <dbReference type="ARBA" id="ARBA00010057"/>
    </source>
</evidence>
<comment type="similarity">
    <text evidence="1">Belongs to the VHL family.</text>
</comment>
<feature type="domain" description="von Hippel-Lindau disease tumour suppressor beta" evidence="2">
    <location>
        <begin position="23"/>
        <end position="97"/>
    </location>
</feature>
<comment type="caution">
    <text evidence="3">The sequence shown here is derived from an EMBL/GenBank/DDBJ whole genome shotgun (WGS) entry which is preliminary data.</text>
</comment>
<dbReference type="CDD" id="cd05468">
    <property type="entry name" value="pVHL"/>
    <property type="match status" value="1"/>
</dbReference>
<dbReference type="Pfam" id="PF01847">
    <property type="entry name" value="VHL"/>
    <property type="match status" value="1"/>
</dbReference>
<dbReference type="InterPro" id="IPR036208">
    <property type="entry name" value="VHL_sf"/>
</dbReference>
<dbReference type="AlphaFoldDB" id="A0A0T6B7G7"/>
<keyword evidence="4" id="KW-1185">Reference proteome</keyword>
<dbReference type="InterPro" id="IPR037140">
    <property type="entry name" value="VHL_beta_dom_sf"/>
</dbReference>
<dbReference type="Gene3D" id="2.60.40.780">
    <property type="entry name" value="von Hippel-Lindau disease tumour suppressor, beta domain"/>
    <property type="match status" value="1"/>
</dbReference>
<reference evidence="3 4" key="1">
    <citation type="submission" date="2015-09" db="EMBL/GenBank/DDBJ databases">
        <title>Draft genome of the scarab beetle Oryctes borbonicus.</title>
        <authorList>
            <person name="Meyer J.M."/>
            <person name="Markov G.V."/>
            <person name="Baskaran P."/>
            <person name="Herrmann M."/>
            <person name="Sommer R.J."/>
            <person name="Roedelsperger C."/>
        </authorList>
    </citation>
    <scope>NUCLEOTIDE SEQUENCE [LARGE SCALE GENOMIC DNA]</scope>
    <source>
        <strain evidence="3">OB123</strain>
        <tissue evidence="3">Whole animal</tissue>
    </source>
</reference>
<dbReference type="EMBL" id="LJIG01009367">
    <property type="protein sequence ID" value="KRT83221.1"/>
    <property type="molecule type" value="Genomic_DNA"/>
</dbReference>
<sequence>MFTTSKTNFLHIFRWDMENNEKLRSEFSLEKVYVKFINLTRRVVEVVWINYSGQYERYALLRRGQHIDTNTYKTHPWIALDVHTKDSMLLDRNYIYRPIPWKEYCENTGKLYPVVPSERRILVRITLPMYSLRYWTLLRIRDLLKNPE</sequence>
<dbReference type="SUPFAM" id="SSF49468">
    <property type="entry name" value="VHL"/>
    <property type="match status" value="1"/>
</dbReference>
<evidence type="ECO:0000313" key="4">
    <source>
        <dbReference type="Proteomes" id="UP000051574"/>
    </source>
</evidence>
<dbReference type="InterPro" id="IPR024053">
    <property type="entry name" value="VHL_beta_dom"/>
</dbReference>
<organism evidence="3 4">
    <name type="scientific">Oryctes borbonicus</name>
    <dbReference type="NCBI Taxonomy" id="1629725"/>
    <lineage>
        <taxon>Eukaryota</taxon>
        <taxon>Metazoa</taxon>
        <taxon>Ecdysozoa</taxon>
        <taxon>Arthropoda</taxon>
        <taxon>Hexapoda</taxon>
        <taxon>Insecta</taxon>
        <taxon>Pterygota</taxon>
        <taxon>Neoptera</taxon>
        <taxon>Endopterygota</taxon>
        <taxon>Coleoptera</taxon>
        <taxon>Polyphaga</taxon>
        <taxon>Scarabaeiformia</taxon>
        <taxon>Scarabaeidae</taxon>
        <taxon>Dynastinae</taxon>
        <taxon>Oryctes</taxon>
    </lineage>
</organism>